<organism evidence="2 3">
    <name type="scientific">Streptomyces demainii</name>
    <dbReference type="NCBI Taxonomy" id="588122"/>
    <lineage>
        <taxon>Bacteria</taxon>
        <taxon>Bacillati</taxon>
        <taxon>Actinomycetota</taxon>
        <taxon>Actinomycetes</taxon>
        <taxon>Kitasatosporales</taxon>
        <taxon>Streptomycetaceae</taxon>
        <taxon>Streptomyces</taxon>
    </lineage>
</organism>
<dbReference type="PANTHER" id="PTHR42760">
    <property type="entry name" value="SHORT-CHAIN DEHYDROGENASES/REDUCTASES FAMILY MEMBER"/>
    <property type="match status" value="1"/>
</dbReference>
<dbReference type="PRINTS" id="PR00081">
    <property type="entry name" value="GDHRDH"/>
</dbReference>
<dbReference type="EMBL" id="JAURUE010000002">
    <property type="protein sequence ID" value="MDP9615679.1"/>
    <property type="molecule type" value="Genomic_DNA"/>
</dbReference>
<evidence type="ECO:0000313" key="2">
    <source>
        <dbReference type="EMBL" id="MDP9615679.1"/>
    </source>
</evidence>
<dbReference type="InterPro" id="IPR020904">
    <property type="entry name" value="Sc_DH/Rdtase_CS"/>
</dbReference>
<dbReference type="Gene3D" id="3.40.50.720">
    <property type="entry name" value="NAD(P)-binding Rossmann-like Domain"/>
    <property type="match status" value="1"/>
</dbReference>
<dbReference type="Pfam" id="PF13561">
    <property type="entry name" value="adh_short_C2"/>
    <property type="match status" value="1"/>
</dbReference>
<name>A0ABT9L4U1_9ACTN</name>
<proteinExistence type="inferred from homology"/>
<dbReference type="SUPFAM" id="SSF51735">
    <property type="entry name" value="NAD(P)-binding Rossmann-fold domains"/>
    <property type="match status" value="1"/>
</dbReference>
<gene>
    <name evidence="2" type="ORF">JOF35_008017</name>
</gene>
<evidence type="ECO:0000313" key="3">
    <source>
        <dbReference type="Proteomes" id="UP001234880"/>
    </source>
</evidence>
<evidence type="ECO:0000256" key="1">
    <source>
        <dbReference type="ARBA" id="ARBA00006484"/>
    </source>
</evidence>
<dbReference type="PROSITE" id="PS00061">
    <property type="entry name" value="ADH_SHORT"/>
    <property type="match status" value="1"/>
</dbReference>
<keyword evidence="3" id="KW-1185">Reference proteome</keyword>
<dbReference type="InterPro" id="IPR036291">
    <property type="entry name" value="NAD(P)-bd_dom_sf"/>
</dbReference>
<dbReference type="Proteomes" id="UP001234880">
    <property type="component" value="Unassembled WGS sequence"/>
</dbReference>
<sequence length="254" mass="26191">MTQSNQSSPFRLVGNVALVTGAAGGMGKAITAALLAAGATTVYGWDRIDAGSDGVVGTVVDLADTVKVEQVVGELDQVPQIVVNAAGLYANRDGFDVPTDAFVRTLNVNLVSAFVIQREIGRRLISTGAHGSFINISSVAGRHAFPNQPDYVASKAGLIGLTRAGALDLSPLITVNSIAPGTVATAMIDQVIADVAAQTGMPLDEQRKAFESSIPTQRMQTPEEIAAAVVFLASTAARSINGEVLNVDGGSTRD</sequence>
<dbReference type="RefSeq" id="WP_307112130.1">
    <property type="nucleotide sequence ID" value="NZ_JAURUE010000002.1"/>
</dbReference>
<reference evidence="2 3" key="1">
    <citation type="submission" date="2023-07" db="EMBL/GenBank/DDBJ databases">
        <title>Sequencing the genomes of 1000 actinobacteria strains.</title>
        <authorList>
            <person name="Klenk H.-P."/>
        </authorList>
    </citation>
    <scope>NUCLEOTIDE SEQUENCE [LARGE SCALE GENOMIC DNA]</scope>
    <source>
        <strain evidence="2 3">DSM 41600</strain>
    </source>
</reference>
<accession>A0ABT9L4U1</accession>
<protein>
    <submittedName>
        <fullName evidence="2">NAD(P)-dependent dehydrogenase (Short-subunit alcohol dehydrogenase family)</fullName>
    </submittedName>
</protein>
<comment type="caution">
    <text evidence="2">The sequence shown here is derived from an EMBL/GenBank/DDBJ whole genome shotgun (WGS) entry which is preliminary data.</text>
</comment>
<dbReference type="PRINTS" id="PR00080">
    <property type="entry name" value="SDRFAMILY"/>
</dbReference>
<comment type="similarity">
    <text evidence="1">Belongs to the short-chain dehydrogenases/reductases (SDR) family.</text>
</comment>
<dbReference type="InterPro" id="IPR002347">
    <property type="entry name" value="SDR_fam"/>
</dbReference>